<keyword evidence="3" id="KW-1185">Reference proteome</keyword>
<organism evidence="2 3">
    <name type="scientific">Xylaria hypoxylon</name>
    <dbReference type="NCBI Taxonomy" id="37992"/>
    <lineage>
        <taxon>Eukaryota</taxon>
        <taxon>Fungi</taxon>
        <taxon>Dikarya</taxon>
        <taxon>Ascomycota</taxon>
        <taxon>Pezizomycotina</taxon>
        <taxon>Sordariomycetes</taxon>
        <taxon>Xylariomycetidae</taxon>
        <taxon>Xylariales</taxon>
        <taxon>Xylariaceae</taxon>
        <taxon>Xylaria</taxon>
    </lineage>
</organism>
<reference evidence="2 3" key="1">
    <citation type="submission" date="2019-03" db="EMBL/GenBank/DDBJ databases">
        <title>Draft genome sequence of Xylaria hypoxylon DSM 108379, a ubiquitous saprotrophic-parasitic fungi on hardwood.</title>
        <authorList>
            <person name="Buettner E."/>
            <person name="Leonhardt S."/>
            <person name="Gebauer A.M."/>
            <person name="Liers C."/>
            <person name="Hofrichter M."/>
            <person name="Kellner H."/>
        </authorList>
    </citation>
    <scope>NUCLEOTIDE SEQUENCE [LARGE SCALE GENOMIC DNA]</scope>
    <source>
        <strain evidence="2 3">DSM 108379</strain>
    </source>
</reference>
<name>A0A4Z0Z5P9_9PEZI</name>
<dbReference type="AlphaFoldDB" id="A0A4Z0Z5P9"/>
<gene>
    <name evidence="2" type="ORF">E0Z10_g1946</name>
</gene>
<evidence type="ECO:0000313" key="3">
    <source>
        <dbReference type="Proteomes" id="UP000297716"/>
    </source>
</evidence>
<dbReference type="EMBL" id="SKBN01000022">
    <property type="protein sequence ID" value="TGJ86785.1"/>
    <property type="molecule type" value="Genomic_DNA"/>
</dbReference>
<dbReference type="SUPFAM" id="SSF56112">
    <property type="entry name" value="Protein kinase-like (PK-like)"/>
    <property type="match status" value="1"/>
</dbReference>
<dbReference type="Pfam" id="PF01636">
    <property type="entry name" value="APH"/>
    <property type="match status" value="1"/>
</dbReference>
<dbReference type="InterPro" id="IPR002575">
    <property type="entry name" value="Aminoglycoside_PTrfase"/>
</dbReference>
<evidence type="ECO:0000313" key="2">
    <source>
        <dbReference type="EMBL" id="TGJ86785.1"/>
    </source>
</evidence>
<dbReference type="Proteomes" id="UP000297716">
    <property type="component" value="Unassembled WGS sequence"/>
</dbReference>
<accession>A0A4Z0Z5P9</accession>
<proteinExistence type="predicted"/>
<dbReference type="Gene3D" id="3.90.1200.10">
    <property type="match status" value="1"/>
</dbReference>
<dbReference type="InterPro" id="IPR011009">
    <property type="entry name" value="Kinase-like_dom_sf"/>
</dbReference>
<feature type="domain" description="Aminoglycoside phosphotransferase" evidence="1">
    <location>
        <begin position="18"/>
        <end position="67"/>
    </location>
</feature>
<comment type="caution">
    <text evidence="2">The sequence shown here is derived from an EMBL/GenBank/DDBJ whole genome shotgun (WGS) entry which is preliminary data.</text>
</comment>
<dbReference type="OrthoDB" id="2831558at2759"/>
<evidence type="ECO:0000259" key="1">
    <source>
        <dbReference type="Pfam" id="PF01636"/>
    </source>
</evidence>
<sequence>MMRKQLDESDRIAPLVRRDSVARPTLVHGDLNTFNLLVDSASGRLTALPDFDLTHVASPADEFFYSFRTLGWLLVGPFETGDEPLLRKCLLRQFDKTTPPTCDGHGKVN</sequence>
<protein>
    <recommendedName>
        <fullName evidence="1">Aminoglycoside phosphotransferase domain-containing protein</fullName>
    </recommendedName>
</protein>